<dbReference type="AlphaFoldDB" id="A0A836BTF5"/>
<comment type="caution">
    <text evidence="1">The sequence shown here is derived from an EMBL/GenBank/DDBJ whole genome shotgun (WGS) entry which is preliminary data.</text>
</comment>
<name>A0A836BTF5_9CHLO</name>
<evidence type="ECO:0000313" key="1">
    <source>
        <dbReference type="EMBL" id="KAG2488290.1"/>
    </source>
</evidence>
<dbReference type="OrthoDB" id="523829at2759"/>
<gene>
    <name evidence="1" type="ORF">HYH03_013140</name>
</gene>
<sequence>MVMDAPGSCQRLARLMRPYVPEQGMVNCGWYRTHDPVTGEHYRSGFEYLPHFNGRPERWRKWFTTGRAIALGYNVMAVDADSTALDDFYLRVKNPPLSGVNMMSQAESRFAINGGFTYVQNASPNGPVAWIFFEVLLRAIRWSEDCSVLRKLAVDLCEQGHGFRTDDQLLITESMLSSLAGRPVFSMAYHFVVPSHPMWRALHPDGMAGVDNFLVNMSANKLEAKTFKVQPPLAHLACDEWPCARWPLDPADNTSQALFMIGNLIMPHTHGEWVKELGGNPYAPPRAHSLAYRAAYAALRKYGALRLPDPEDPADEELARRTPNETFTLLSSFDGVIYPPHPEAGPWTRPLRGGWVEGAHWTTGRWGHFHTHMQPRYRPAIGHMHVGFAQVFDTKGLMAKTTDHYDWELAARYLGNRGHVFYAAGWGADSAPWDPEQAAWDWQEPPALGRVVAYAPGVIHAGLSKLEFVRAAEELARVSLALGAVAAWPAAPCDADWVLNEWARNMSRPIAHRIPWDYLNATDVVAPFGDSLENLQCEWLAFTERACLASPPRPKDTGRGMLAVEFRQLLKWLPPRQEAHKLVLAADGPAAGPPPAPGASSAFAPVAYADLLRLNAERLLQLRPHPELLWLDRLVAVEGLGGQAAVRLGRWTDGCRALRYSSGRHGANMRF</sequence>
<evidence type="ECO:0000313" key="2">
    <source>
        <dbReference type="Proteomes" id="UP000612055"/>
    </source>
</evidence>
<reference evidence="1" key="1">
    <citation type="journal article" date="2020" name="bioRxiv">
        <title>Comparative genomics of Chlamydomonas.</title>
        <authorList>
            <person name="Craig R.J."/>
            <person name="Hasan A.R."/>
            <person name="Ness R.W."/>
            <person name="Keightley P.D."/>
        </authorList>
    </citation>
    <scope>NUCLEOTIDE SEQUENCE</scope>
    <source>
        <strain evidence="1">CCAP 11/70</strain>
    </source>
</reference>
<dbReference type="EMBL" id="JAEHOE010000085">
    <property type="protein sequence ID" value="KAG2488290.1"/>
    <property type="molecule type" value="Genomic_DNA"/>
</dbReference>
<organism evidence="1 2">
    <name type="scientific">Edaphochlamys debaryana</name>
    <dbReference type="NCBI Taxonomy" id="47281"/>
    <lineage>
        <taxon>Eukaryota</taxon>
        <taxon>Viridiplantae</taxon>
        <taxon>Chlorophyta</taxon>
        <taxon>core chlorophytes</taxon>
        <taxon>Chlorophyceae</taxon>
        <taxon>CS clade</taxon>
        <taxon>Chlamydomonadales</taxon>
        <taxon>Chlamydomonadales incertae sedis</taxon>
        <taxon>Edaphochlamys</taxon>
    </lineage>
</organism>
<keyword evidence="2" id="KW-1185">Reference proteome</keyword>
<dbReference type="Proteomes" id="UP000612055">
    <property type="component" value="Unassembled WGS sequence"/>
</dbReference>
<protein>
    <submittedName>
        <fullName evidence="1">Uncharacterized protein</fullName>
    </submittedName>
</protein>
<accession>A0A836BTF5</accession>
<proteinExistence type="predicted"/>